<evidence type="ECO:0000256" key="3">
    <source>
        <dbReference type="ARBA" id="ARBA00022729"/>
    </source>
</evidence>
<evidence type="ECO:0000256" key="5">
    <source>
        <dbReference type="SAM" id="Phobius"/>
    </source>
</evidence>
<reference evidence="7" key="1">
    <citation type="submission" date="2020-05" db="EMBL/GenBank/DDBJ databases">
        <authorList>
            <person name="Chiriac C."/>
            <person name="Salcher M."/>
            <person name="Ghai R."/>
            <person name="Kavagutti S V."/>
        </authorList>
    </citation>
    <scope>NUCLEOTIDE SEQUENCE</scope>
</reference>
<keyword evidence="5" id="KW-0472">Membrane</keyword>
<dbReference type="Gene3D" id="2.60.40.1220">
    <property type="match status" value="1"/>
</dbReference>
<evidence type="ECO:0000259" key="6">
    <source>
        <dbReference type="Pfam" id="PF04234"/>
    </source>
</evidence>
<evidence type="ECO:0000313" key="8">
    <source>
        <dbReference type="EMBL" id="CAB4709762.1"/>
    </source>
</evidence>
<evidence type="ECO:0000313" key="10">
    <source>
        <dbReference type="EMBL" id="CAB5032902.1"/>
    </source>
</evidence>
<sequence>MKKFKLIFSVLLLMIFTHANPNLATAAELTSSSPAAGSSITSAPSVATITFSNSIGDVGNSVTVIAPNGDRVDDGSLQIADTQILVGLKPLNIGGEYAVEYEVVTSEGETLIGQYKFTFVAPAVLATPAPESSESPTPDLNKETDSSRTTDFFMIGLLALSILVLVLISRSLRKPKKKKRKK</sequence>
<proteinExistence type="predicted"/>
<dbReference type="GO" id="GO:0006825">
    <property type="term" value="P:copper ion transport"/>
    <property type="evidence" value="ECO:0007669"/>
    <property type="project" value="InterPro"/>
</dbReference>
<dbReference type="AlphaFoldDB" id="A0A6J6FZG4"/>
<keyword evidence="5" id="KW-0812">Transmembrane</keyword>
<evidence type="ECO:0000313" key="7">
    <source>
        <dbReference type="EMBL" id="CAB4592313.1"/>
    </source>
</evidence>
<keyword evidence="4" id="KW-0186">Copper</keyword>
<organism evidence="7">
    <name type="scientific">freshwater metagenome</name>
    <dbReference type="NCBI Taxonomy" id="449393"/>
    <lineage>
        <taxon>unclassified sequences</taxon>
        <taxon>metagenomes</taxon>
        <taxon>ecological metagenomes</taxon>
    </lineage>
</organism>
<evidence type="ECO:0000256" key="4">
    <source>
        <dbReference type="ARBA" id="ARBA00023008"/>
    </source>
</evidence>
<dbReference type="EMBL" id="CAEZYJ010000001">
    <property type="protein sequence ID" value="CAB4709762.1"/>
    <property type="molecule type" value="Genomic_DNA"/>
</dbReference>
<dbReference type="PANTHER" id="PTHR34820">
    <property type="entry name" value="INNER MEMBRANE PROTEIN YEBZ"/>
    <property type="match status" value="1"/>
</dbReference>
<dbReference type="SUPFAM" id="SSF81296">
    <property type="entry name" value="E set domains"/>
    <property type="match status" value="1"/>
</dbReference>
<evidence type="ECO:0000313" key="9">
    <source>
        <dbReference type="EMBL" id="CAB4766140.1"/>
    </source>
</evidence>
<dbReference type="GO" id="GO:0030313">
    <property type="term" value="C:cell envelope"/>
    <property type="evidence" value="ECO:0007669"/>
    <property type="project" value="UniProtKB-SubCell"/>
</dbReference>
<dbReference type="EMBL" id="CAEZUJ010000006">
    <property type="protein sequence ID" value="CAB4592313.1"/>
    <property type="molecule type" value="Genomic_DNA"/>
</dbReference>
<dbReference type="InterPro" id="IPR032694">
    <property type="entry name" value="CopC/D"/>
</dbReference>
<name>A0A6J6FZG4_9ZZZZ</name>
<gene>
    <name evidence="7" type="ORF">UFOPK1811_00243</name>
    <name evidence="8" type="ORF">UFOPK2659_00022</name>
    <name evidence="9" type="ORF">UFOPK2922_00021</name>
    <name evidence="10" type="ORF">UFOPK4209_00022</name>
</gene>
<dbReference type="GO" id="GO:0042597">
    <property type="term" value="C:periplasmic space"/>
    <property type="evidence" value="ECO:0007669"/>
    <property type="project" value="InterPro"/>
</dbReference>
<dbReference type="Pfam" id="PF04234">
    <property type="entry name" value="CopC"/>
    <property type="match status" value="1"/>
</dbReference>
<dbReference type="InterPro" id="IPR014755">
    <property type="entry name" value="Cu-Rt/internalin_Ig-like"/>
</dbReference>
<accession>A0A6J6FZG4</accession>
<dbReference type="InterPro" id="IPR007348">
    <property type="entry name" value="CopC_dom"/>
</dbReference>
<keyword evidence="2" id="KW-0479">Metal-binding</keyword>
<dbReference type="EMBL" id="CAFBPY010000001">
    <property type="protein sequence ID" value="CAB5032902.1"/>
    <property type="molecule type" value="Genomic_DNA"/>
</dbReference>
<dbReference type="GO" id="GO:0005886">
    <property type="term" value="C:plasma membrane"/>
    <property type="evidence" value="ECO:0007669"/>
    <property type="project" value="TreeGrafter"/>
</dbReference>
<evidence type="ECO:0000256" key="2">
    <source>
        <dbReference type="ARBA" id="ARBA00022723"/>
    </source>
</evidence>
<feature type="transmembrane region" description="Helical" evidence="5">
    <location>
        <begin position="152"/>
        <end position="172"/>
    </location>
</feature>
<keyword evidence="3" id="KW-0732">Signal</keyword>
<dbReference type="GO" id="GO:0005507">
    <property type="term" value="F:copper ion binding"/>
    <property type="evidence" value="ECO:0007669"/>
    <property type="project" value="InterPro"/>
</dbReference>
<dbReference type="PANTHER" id="PTHR34820:SF4">
    <property type="entry name" value="INNER MEMBRANE PROTEIN YEBZ"/>
    <property type="match status" value="1"/>
</dbReference>
<dbReference type="GO" id="GO:0046688">
    <property type="term" value="P:response to copper ion"/>
    <property type="evidence" value="ECO:0007669"/>
    <property type="project" value="InterPro"/>
</dbReference>
<comment type="subcellular location">
    <subcellularLocation>
        <location evidence="1">Cell envelope</location>
    </subcellularLocation>
</comment>
<protein>
    <submittedName>
        <fullName evidence="7">Unannotated protein</fullName>
    </submittedName>
</protein>
<dbReference type="InterPro" id="IPR014756">
    <property type="entry name" value="Ig_E-set"/>
</dbReference>
<evidence type="ECO:0000256" key="1">
    <source>
        <dbReference type="ARBA" id="ARBA00004196"/>
    </source>
</evidence>
<keyword evidence="5" id="KW-1133">Transmembrane helix</keyword>
<dbReference type="EMBL" id="CAEZZS010000001">
    <property type="protein sequence ID" value="CAB4766140.1"/>
    <property type="molecule type" value="Genomic_DNA"/>
</dbReference>
<feature type="domain" description="CopC" evidence="6">
    <location>
        <begin position="27"/>
        <end position="118"/>
    </location>
</feature>